<evidence type="ECO:0000259" key="6">
    <source>
        <dbReference type="PROSITE" id="PS50931"/>
    </source>
</evidence>
<dbReference type="PANTHER" id="PTHR30346">
    <property type="entry name" value="TRANSCRIPTIONAL DUAL REGULATOR HCAR-RELATED"/>
    <property type="match status" value="1"/>
</dbReference>
<evidence type="ECO:0000256" key="3">
    <source>
        <dbReference type="ARBA" id="ARBA00023125"/>
    </source>
</evidence>
<dbReference type="Pfam" id="PF03466">
    <property type="entry name" value="LysR_substrate"/>
    <property type="match status" value="1"/>
</dbReference>
<protein>
    <recommendedName>
        <fullName evidence="6">HTH lysR-type domain-containing protein</fullName>
    </recommendedName>
</protein>
<dbReference type="SUPFAM" id="SSF53850">
    <property type="entry name" value="Periplasmic binding protein-like II"/>
    <property type="match status" value="1"/>
</dbReference>
<sequence length="327" mass="34960">MNPEFLRAFVAVVEEGQFRHAGDRLGISQQAVSKRIAALEDELGVVLVHRLPTGAEPTADGRTFLPHARAVLTAIRHAVASVRHPARPLRVDVLDNRVASAALLRAFHEAHRELPLEIAALRGADHAVRALLDGDIDAAFGYPRRPVRETDARLTAVPVLLEALEVVVGERHPLAEAACVTPADLVPYTCWVPGIVDGSEWGAFYAELAGAFGLTIDPTGPDFGIEALLDALAGSPALLTFVGRGTRLVGLTGRRLRRVPVVSPTPVYPWSLLWHTGNRHPGLRRLVAYVTRHAAARPADVWLPTGAPGRRPLTRAADGPGGTAGTA</sequence>
<dbReference type="Gene3D" id="3.40.190.10">
    <property type="entry name" value="Periplasmic binding protein-like II"/>
    <property type="match status" value="2"/>
</dbReference>
<evidence type="ECO:0000313" key="7">
    <source>
        <dbReference type="EMBL" id="OKH96098.1"/>
    </source>
</evidence>
<proteinExistence type="inferred from homology"/>
<evidence type="ECO:0000256" key="2">
    <source>
        <dbReference type="ARBA" id="ARBA00023015"/>
    </source>
</evidence>
<dbReference type="InterPro" id="IPR005119">
    <property type="entry name" value="LysR_subst-bd"/>
</dbReference>
<dbReference type="PRINTS" id="PR00039">
    <property type="entry name" value="HTHLYSR"/>
</dbReference>
<keyword evidence="4" id="KW-0804">Transcription</keyword>
<dbReference type="AlphaFoldDB" id="A0A1Q4VE34"/>
<keyword evidence="2" id="KW-0805">Transcription regulation</keyword>
<dbReference type="InterPro" id="IPR036390">
    <property type="entry name" value="WH_DNA-bd_sf"/>
</dbReference>
<name>A0A1Q4VE34_9ACTN</name>
<dbReference type="SUPFAM" id="SSF46785">
    <property type="entry name" value="Winged helix' DNA-binding domain"/>
    <property type="match status" value="1"/>
</dbReference>
<dbReference type="GO" id="GO:0003677">
    <property type="term" value="F:DNA binding"/>
    <property type="evidence" value="ECO:0007669"/>
    <property type="project" value="UniProtKB-KW"/>
</dbReference>
<dbReference type="STRING" id="1048205.AB852_05435"/>
<evidence type="ECO:0000256" key="4">
    <source>
        <dbReference type="ARBA" id="ARBA00023163"/>
    </source>
</evidence>
<gene>
    <name evidence="7" type="ORF">AB852_05435</name>
</gene>
<evidence type="ECO:0000256" key="1">
    <source>
        <dbReference type="ARBA" id="ARBA00009437"/>
    </source>
</evidence>
<dbReference type="Gene3D" id="1.10.10.10">
    <property type="entry name" value="Winged helix-like DNA-binding domain superfamily/Winged helix DNA-binding domain"/>
    <property type="match status" value="1"/>
</dbReference>
<accession>A0A1Q4VE34</accession>
<comment type="similarity">
    <text evidence="1">Belongs to the LysR transcriptional regulatory family.</text>
</comment>
<feature type="region of interest" description="Disordered" evidence="5">
    <location>
        <begin position="301"/>
        <end position="327"/>
    </location>
</feature>
<dbReference type="GO" id="GO:0003700">
    <property type="term" value="F:DNA-binding transcription factor activity"/>
    <property type="evidence" value="ECO:0007669"/>
    <property type="project" value="InterPro"/>
</dbReference>
<dbReference type="Pfam" id="PF00126">
    <property type="entry name" value="HTH_1"/>
    <property type="match status" value="1"/>
</dbReference>
<evidence type="ECO:0000313" key="8">
    <source>
        <dbReference type="Proteomes" id="UP000186455"/>
    </source>
</evidence>
<dbReference type="InterPro" id="IPR036388">
    <property type="entry name" value="WH-like_DNA-bd_sf"/>
</dbReference>
<dbReference type="GO" id="GO:0032993">
    <property type="term" value="C:protein-DNA complex"/>
    <property type="evidence" value="ECO:0007669"/>
    <property type="project" value="TreeGrafter"/>
</dbReference>
<dbReference type="PANTHER" id="PTHR30346:SF0">
    <property type="entry name" value="HCA OPERON TRANSCRIPTIONAL ACTIVATOR HCAR"/>
    <property type="match status" value="1"/>
</dbReference>
<dbReference type="Proteomes" id="UP000186455">
    <property type="component" value="Unassembled WGS sequence"/>
</dbReference>
<comment type="caution">
    <text evidence="7">The sequence shown here is derived from an EMBL/GenBank/DDBJ whole genome shotgun (WGS) entry which is preliminary data.</text>
</comment>
<feature type="domain" description="HTH lysR-type" evidence="6">
    <location>
        <begin position="1"/>
        <end position="58"/>
    </location>
</feature>
<dbReference type="EMBL" id="LFBV01000001">
    <property type="protein sequence ID" value="OKH96098.1"/>
    <property type="molecule type" value="Genomic_DNA"/>
</dbReference>
<organism evidence="7 8">
    <name type="scientific">Streptomyces uncialis</name>
    <dbReference type="NCBI Taxonomy" id="1048205"/>
    <lineage>
        <taxon>Bacteria</taxon>
        <taxon>Bacillati</taxon>
        <taxon>Actinomycetota</taxon>
        <taxon>Actinomycetes</taxon>
        <taxon>Kitasatosporales</taxon>
        <taxon>Streptomycetaceae</taxon>
        <taxon>Streptomyces</taxon>
    </lineage>
</organism>
<dbReference type="RefSeq" id="WP_073784109.1">
    <property type="nucleotide sequence ID" value="NZ_LFBV01000001.1"/>
</dbReference>
<keyword evidence="8" id="KW-1185">Reference proteome</keyword>
<reference evidence="7 8" key="1">
    <citation type="submission" date="2015-06" db="EMBL/GenBank/DDBJ databases">
        <title>Cloning and characterization of the uncialamcin biosynthetic gene cluster.</title>
        <authorList>
            <person name="Yan X."/>
            <person name="Huang T."/>
            <person name="Ge H."/>
            <person name="Shen B."/>
        </authorList>
    </citation>
    <scope>NUCLEOTIDE SEQUENCE [LARGE SCALE GENOMIC DNA]</scope>
    <source>
        <strain evidence="7 8">DCA2648</strain>
    </source>
</reference>
<evidence type="ECO:0000256" key="5">
    <source>
        <dbReference type="SAM" id="MobiDB-lite"/>
    </source>
</evidence>
<dbReference type="PROSITE" id="PS50931">
    <property type="entry name" value="HTH_LYSR"/>
    <property type="match status" value="1"/>
</dbReference>
<keyword evidence="3" id="KW-0238">DNA-binding</keyword>
<dbReference type="FunFam" id="1.10.10.10:FF:000001">
    <property type="entry name" value="LysR family transcriptional regulator"/>
    <property type="match status" value="1"/>
</dbReference>
<dbReference type="InterPro" id="IPR000847">
    <property type="entry name" value="LysR_HTH_N"/>
</dbReference>